<evidence type="ECO:0000256" key="5">
    <source>
        <dbReference type="ARBA" id="ARBA00023002"/>
    </source>
</evidence>
<evidence type="ECO:0000313" key="8">
    <source>
        <dbReference type="Proteomes" id="UP001260980"/>
    </source>
</evidence>
<dbReference type="InterPro" id="IPR013785">
    <property type="entry name" value="Aldolase_TIM"/>
</dbReference>
<evidence type="ECO:0000256" key="1">
    <source>
        <dbReference type="ARBA" id="ARBA00001917"/>
    </source>
</evidence>
<keyword evidence="8" id="KW-1185">Reference proteome</keyword>
<dbReference type="RefSeq" id="WP_315952802.1">
    <property type="nucleotide sequence ID" value="NZ_JAWCUD010000005.1"/>
</dbReference>
<sequence>MSIGQKQSIQPLFQPFTLNQLTLTNRIVMAPMTRSFSPNGVPGADVAAYYRRRAENGVGLIVTEGAVIDHPAATGDPNIPHMHGEDALNGWTHVVKEVHAAGGKIISQLWHVGITRRTRSEPNLEAASISPSGIDLMGEKAGEPMTESEIADVIKAYANGAANAKRIGFDGIELHGGHGYLIDQFFWEKTNQRTDRYGGSLVARTRFAVEIIEACRQAVGPDFLIILRISQWKIGSYGAKLAKSPEELAQFLAPLVEAGVDVFDCSSRHFWEPEFPGSDLNFAGWTKKLTGKPTITVGSVGLESEPFDHKDEHEMIDELVERLDRKEFDLAAIGRAMLADPAWAAKIREGRDNELIPYTADRLKDLM</sequence>
<accession>A0ABU3RE91</accession>
<dbReference type="PANTHER" id="PTHR43303">
    <property type="entry name" value="NADPH DEHYDROGENASE C23G7.10C-RELATED"/>
    <property type="match status" value="1"/>
</dbReference>
<feature type="domain" description="NADH:flavin oxidoreductase/NADH oxidase N-terminal" evidence="6">
    <location>
        <begin position="12"/>
        <end position="353"/>
    </location>
</feature>
<comment type="caution">
    <text evidence="7">The sequence shown here is derived from an EMBL/GenBank/DDBJ whole genome shotgun (WGS) entry which is preliminary data.</text>
</comment>
<name>A0ABU3RE91_9BACL</name>
<evidence type="ECO:0000256" key="4">
    <source>
        <dbReference type="ARBA" id="ARBA00022857"/>
    </source>
</evidence>
<keyword evidence="5" id="KW-0560">Oxidoreductase</keyword>
<protein>
    <submittedName>
        <fullName evidence="7">NADH:flavin oxidoreductase</fullName>
    </submittedName>
</protein>
<dbReference type="Gene3D" id="3.20.20.70">
    <property type="entry name" value="Aldolase class I"/>
    <property type="match status" value="1"/>
</dbReference>
<evidence type="ECO:0000259" key="6">
    <source>
        <dbReference type="Pfam" id="PF00724"/>
    </source>
</evidence>
<dbReference type="SUPFAM" id="SSF51395">
    <property type="entry name" value="FMN-linked oxidoreductases"/>
    <property type="match status" value="1"/>
</dbReference>
<dbReference type="Pfam" id="PF00724">
    <property type="entry name" value="Oxidored_FMN"/>
    <property type="match status" value="1"/>
</dbReference>
<evidence type="ECO:0000256" key="2">
    <source>
        <dbReference type="ARBA" id="ARBA00022630"/>
    </source>
</evidence>
<dbReference type="Proteomes" id="UP001260980">
    <property type="component" value="Unassembled WGS sequence"/>
</dbReference>
<dbReference type="CDD" id="cd04747">
    <property type="entry name" value="OYE_like_5_FMN"/>
    <property type="match status" value="1"/>
</dbReference>
<dbReference type="PANTHER" id="PTHR43303:SF4">
    <property type="entry name" value="NADPH DEHYDROGENASE C23G7.10C-RELATED"/>
    <property type="match status" value="1"/>
</dbReference>
<comment type="cofactor">
    <cofactor evidence="1">
        <name>FMN</name>
        <dbReference type="ChEBI" id="CHEBI:58210"/>
    </cofactor>
</comment>
<gene>
    <name evidence="7" type="ORF">RQP52_16090</name>
</gene>
<keyword evidence="2" id="KW-0285">Flavoprotein</keyword>
<dbReference type="InterPro" id="IPR001155">
    <property type="entry name" value="OxRdtase_FMN_N"/>
</dbReference>
<organism evidence="7 8">
    <name type="scientific">Paenibacillus violae</name>
    <dbReference type="NCBI Taxonomy" id="3077234"/>
    <lineage>
        <taxon>Bacteria</taxon>
        <taxon>Bacillati</taxon>
        <taxon>Bacillota</taxon>
        <taxon>Bacilli</taxon>
        <taxon>Bacillales</taxon>
        <taxon>Paenibacillaceae</taxon>
        <taxon>Paenibacillus</taxon>
    </lineage>
</organism>
<reference evidence="7 8" key="1">
    <citation type="submission" date="2023-10" db="EMBL/GenBank/DDBJ databases">
        <title>Paenibacillus strain PFR10 Genome sequencing and assembly.</title>
        <authorList>
            <person name="Kim I."/>
        </authorList>
    </citation>
    <scope>NUCLEOTIDE SEQUENCE [LARGE SCALE GENOMIC DNA]</scope>
    <source>
        <strain evidence="7 8">PFR10</strain>
    </source>
</reference>
<proteinExistence type="predicted"/>
<dbReference type="InterPro" id="IPR044152">
    <property type="entry name" value="YqjM-like"/>
</dbReference>
<dbReference type="EMBL" id="JAWCUD010000005">
    <property type="protein sequence ID" value="MDU0202605.1"/>
    <property type="molecule type" value="Genomic_DNA"/>
</dbReference>
<evidence type="ECO:0000256" key="3">
    <source>
        <dbReference type="ARBA" id="ARBA00022643"/>
    </source>
</evidence>
<keyword evidence="3" id="KW-0288">FMN</keyword>
<evidence type="ECO:0000313" key="7">
    <source>
        <dbReference type="EMBL" id="MDU0202605.1"/>
    </source>
</evidence>
<keyword evidence="4" id="KW-0521">NADP</keyword>